<dbReference type="InterPro" id="IPR039422">
    <property type="entry name" value="MarR/SlyA-like"/>
</dbReference>
<dbReference type="Pfam" id="PF12802">
    <property type="entry name" value="MarR_2"/>
    <property type="match status" value="1"/>
</dbReference>
<evidence type="ECO:0000259" key="1">
    <source>
        <dbReference type="PROSITE" id="PS50995"/>
    </source>
</evidence>
<dbReference type="PANTHER" id="PTHR33164:SF102">
    <property type="entry name" value="TRANSCRIPTIONAL REGULATORY PROTEIN"/>
    <property type="match status" value="1"/>
</dbReference>
<gene>
    <name evidence="2" type="ORF">DW352_15005</name>
</gene>
<dbReference type="Proteomes" id="UP000254889">
    <property type="component" value="Chromosome"/>
</dbReference>
<reference evidence="2 3" key="1">
    <citation type="submission" date="2018-07" db="EMBL/GenBank/DDBJ databases">
        <authorList>
            <person name="Quirk P.G."/>
            <person name="Krulwich T.A."/>
        </authorList>
    </citation>
    <scope>NUCLEOTIDE SEQUENCE [LARGE SCALE GENOMIC DNA]</scope>
    <source>
        <strain evidence="2 3">CC-BB4</strain>
    </source>
</reference>
<dbReference type="InterPro" id="IPR000835">
    <property type="entry name" value="HTH_MarR-typ"/>
</dbReference>
<protein>
    <submittedName>
        <fullName evidence="2">MarR family transcriptional regulator</fullName>
    </submittedName>
</protein>
<dbReference type="PROSITE" id="PS50995">
    <property type="entry name" value="HTH_MARR_2"/>
    <property type="match status" value="1"/>
</dbReference>
<dbReference type="EMBL" id="CP031417">
    <property type="protein sequence ID" value="AXK81715.1"/>
    <property type="molecule type" value="Genomic_DNA"/>
</dbReference>
<evidence type="ECO:0000313" key="3">
    <source>
        <dbReference type="Proteomes" id="UP000254889"/>
    </source>
</evidence>
<dbReference type="SUPFAM" id="SSF46785">
    <property type="entry name" value="Winged helix' DNA-binding domain"/>
    <property type="match status" value="1"/>
</dbReference>
<evidence type="ECO:0000313" key="2">
    <source>
        <dbReference type="EMBL" id="AXK81715.1"/>
    </source>
</evidence>
<dbReference type="GO" id="GO:0003700">
    <property type="term" value="F:DNA-binding transcription factor activity"/>
    <property type="evidence" value="ECO:0007669"/>
    <property type="project" value="InterPro"/>
</dbReference>
<dbReference type="InterPro" id="IPR036390">
    <property type="entry name" value="WH_DNA-bd_sf"/>
</dbReference>
<sequence length="171" mass="19398">MSAVTATIDFSDSLSFHASQIHKAYGESVMLLERMRRRLLDVIDAELTRLGRNDVNAAQAFLLYHIGHSELTVAELRTRGYYGGSDVSYNLKRLVETGFLDRQRSERDRRSIVIKLTAKGGEVRDIIDVVYDHQIASVERVAGVSSGDLKALNGLLRRLERFWADQILYQL</sequence>
<name>A0A345ZXR8_9HYPH</name>
<dbReference type="GO" id="GO:0006950">
    <property type="term" value="P:response to stress"/>
    <property type="evidence" value="ECO:0007669"/>
    <property type="project" value="TreeGrafter"/>
</dbReference>
<dbReference type="InterPro" id="IPR036388">
    <property type="entry name" value="WH-like_DNA-bd_sf"/>
</dbReference>
<dbReference type="KEGG" id="ptaw:DW352_15005"/>
<accession>A0A345ZXR8</accession>
<dbReference type="PRINTS" id="PR00598">
    <property type="entry name" value="HTHMARR"/>
</dbReference>
<proteinExistence type="predicted"/>
<dbReference type="SMART" id="SM00347">
    <property type="entry name" value="HTH_MARR"/>
    <property type="match status" value="1"/>
</dbReference>
<dbReference type="PANTHER" id="PTHR33164">
    <property type="entry name" value="TRANSCRIPTIONAL REGULATOR, MARR FAMILY"/>
    <property type="match status" value="1"/>
</dbReference>
<dbReference type="OrthoDB" id="9793286at2"/>
<dbReference type="AlphaFoldDB" id="A0A345ZXR8"/>
<dbReference type="Gene3D" id="1.10.10.10">
    <property type="entry name" value="Winged helix-like DNA-binding domain superfamily/Winged helix DNA-binding domain"/>
    <property type="match status" value="1"/>
</dbReference>
<organism evidence="2 3">
    <name type="scientific">Pseudolabrys taiwanensis</name>
    <dbReference type="NCBI Taxonomy" id="331696"/>
    <lineage>
        <taxon>Bacteria</taxon>
        <taxon>Pseudomonadati</taxon>
        <taxon>Pseudomonadota</taxon>
        <taxon>Alphaproteobacteria</taxon>
        <taxon>Hyphomicrobiales</taxon>
        <taxon>Xanthobacteraceae</taxon>
        <taxon>Pseudolabrys</taxon>
    </lineage>
</organism>
<keyword evidence="3" id="KW-1185">Reference proteome</keyword>
<feature type="domain" description="HTH marR-type" evidence="1">
    <location>
        <begin position="25"/>
        <end position="161"/>
    </location>
</feature>